<protein>
    <submittedName>
        <fullName evidence="7">Serine/threonine-protein kinase CTR1</fullName>
    </submittedName>
</protein>
<dbReference type="PROSITE" id="PS50011">
    <property type="entry name" value="PROTEIN_KINASE_DOM"/>
    <property type="match status" value="2"/>
</dbReference>
<comment type="caution">
    <text evidence="7">The sequence shown here is derived from an EMBL/GenBank/DDBJ whole genome shotgun (WGS) entry which is preliminary data.</text>
</comment>
<dbReference type="PANTHER" id="PTHR44329">
    <property type="entry name" value="SERINE/THREONINE-PROTEIN KINASE TNNI3K-RELATED"/>
    <property type="match status" value="1"/>
</dbReference>
<evidence type="ECO:0000256" key="1">
    <source>
        <dbReference type="ARBA" id="ARBA00022679"/>
    </source>
</evidence>
<evidence type="ECO:0000313" key="7">
    <source>
        <dbReference type="EMBL" id="KAK2552327.1"/>
    </source>
</evidence>
<reference evidence="7" key="2">
    <citation type="journal article" date="2023" name="Science">
        <title>Genomic signatures of disease resistance in endangered staghorn corals.</title>
        <authorList>
            <person name="Vollmer S.V."/>
            <person name="Selwyn J.D."/>
            <person name="Despard B.A."/>
            <person name="Roesel C.L."/>
        </authorList>
    </citation>
    <scope>NUCLEOTIDE SEQUENCE</scope>
    <source>
        <strain evidence="7">K2</strain>
    </source>
</reference>
<dbReference type="InterPro" id="IPR008271">
    <property type="entry name" value="Ser/Thr_kinase_AS"/>
</dbReference>
<dbReference type="GO" id="GO:0005524">
    <property type="term" value="F:ATP binding"/>
    <property type="evidence" value="ECO:0007669"/>
    <property type="project" value="UniProtKB-UniRule"/>
</dbReference>
<dbReference type="GO" id="GO:0004674">
    <property type="term" value="F:protein serine/threonine kinase activity"/>
    <property type="evidence" value="ECO:0007669"/>
    <property type="project" value="TreeGrafter"/>
</dbReference>
<dbReference type="InterPro" id="IPR000719">
    <property type="entry name" value="Prot_kinase_dom"/>
</dbReference>
<keyword evidence="4 5" id="KW-0067">ATP-binding</keyword>
<feature type="domain" description="Protein kinase" evidence="6">
    <location>
        <begin position="88"/>
        <end position="341"/>
    </location>
</feature>
<keyword evidence="2 5" id="KW-0547">Nucleotide-binding</keyword>
<reference evidence="7" key="1">
    <citation type="journal article" date="2023" name="G3 (Bethesda)">
        <title>Whole genome assembly and annotation of the endangered Caribbean coral Acropora cervicornis.</title>
        <authorList>
            <person name="Selwyn J.D."/>
            <person name="Vollmer S.V."/>
        </authorList>
    </citation>
    <scope>NUCLEOTIDE SEQUENCE</scope>
    <source>
        <strain evidence="7">K2</strain>
    </source>
</reference>
<keyword evidence="3 7" id="KW-0418">Kinase</keyword>
<dbReference type="PANTHER" id="PTHR44329:SF288">
    <property type="entry name" value="MITOGEN-ACTIVATED PROTEIN KINASE KINASE KINASE 20"/>
    <property type="match status" value="1"/>
</dbReference>
<gene>
    <name evidence="7" type="ORF">P5673_026649</name>
</gene>
<feature type="domain" description="Protein kinase" evidence="6">
    <location>
        <begin position="692"/>
        <end position="976"/>
    </location>
</feature>
<keyword evidence="1" id="KW-0808">Transferase</keyword>
<dbReference type="InterPro" id="IPR011009">
    <property type="entry name" value="Kinase-like_dom_sf"/>
</dbReference>
<feature type="binding site" evidence="5">
    <location>
        <position position="719"/>
    </location>
    <ligand>
        <name>ATP</name>
        <dbReference type="ChEBI" id="CHEBI:30616"/>
    </ligand>
</feature>
<feature type="binding site" evidence="5">
    <location>
        <position position="115"/>
    </location>
    <ligand>
        <name>ATP</name>
        <dbReference type="ChEBI" id="CHEBI:30616"/>
    </ligand>
</feature>
<dbReference type="Gene3D" id="3.30.200.20">
    <property type="entry name" value="Phosphorylase Kinase, domain 1"/>
    <property type="match status" value="2"/>
</dbReference>
<dbReference type="SMART" id="SM00220">
    <property type="entry name" value="S_TKc"/>
    <property type="match status" value="2"/>
</dbReference>
<evidence type="ECO:0000256" key="2">
    <source>
        <dbReference type="ARBA" id="ARBA00022741"/>
    </source>
</evidence>
<name>A0AAD9Q075_ACRCE</name>
<evidence type="ECO:0000256" key="3">
    <source>
        <dbReference type="ARBA" id="ARBA00022777"/>
    </source>
</evidence>
<dbReference type="EMBL" id="JARQWQ010000088">
    <property type="protein sequence ID" value="KAK2552327.1"/>
    <property type="molecule type" value="Genomic_DNA"/>
</dbReference>
<evidence type="ECO:0000256" key="5">
    <source>
        <dbReference type="PROSITE-ProRule" id="PRU10141"/>
    </source>
</evidence>
<dbReference type="SUPFAM" id="SSF56112">
    <property type="entry name" value="Protein kinase-like (PK-like)"/>
    <property type="match status" value="2"/>
</dbReference>
<dbReference type="Pfam" id="PF00069">
    <property type="entry name" value="Pkinase"/>
    <property type="match status" value="2"/>
</dbReference>
<keyword evidence="8" id="KW-1185">Reference proteome</keyword>
<proteinExistence type="predicted"/>
<evidence type="ECO:0000256" key="4">
    <source>
        <dbReference type="ARBA" id="ARBA00022840"/>
    </source>
</evidence>
<dbReference type="PROSITE" id="PS00107">
    <property type="entry name" value="PROTEIN_KINASE_ATP"/>
    <property type="match status" value="2"/>
</dbReference>
<organism evidence="7 8">
    <name type="scientific">Acropora cervicornis</name>
    <name type="common">Staghorn coral</name>
    <dbReference type="NCBI Taxonomy" id="6130"/>
    <lineage>
        <taxon>Eukaryota</taxon>
        <taxon>Metazoa</taxon>
        <taxon>Cnidaria</taxon>
        <taxon>Anthozoa</taxon>
        <taxon>Hexacorallia</taxon>
        <taxon>Scleractinia</taxon>
        <taxon>Astrocoeniina</taxon>
        <taxon>Acroporidae</taxon>
        <taxon>Acropora</taxon>
    </lineage>
</organism>
<accession>A0AAD9Q075</accession>
<dbReference type="InterPro" id="IPR051681">
    <property type="entry name" value="Ser/Thr_Kinases-Pseudokinases"/>
</dbReference>
<evidence type="ECO:0000313" key="8">
    <source>
        <dbReference type="Proteomes" id="UP001249851"/>
    </source>
</evidence>
<dbReference type="Gene3D" id="1.10.510.10">
    <property type="entry name" value="Transferase(Phosphotransferase) domain 1"/>
    <property type="match status" value="2"/>
</dbReference>
<dbReference type="InterPro" id="IPR017441">
    <property type="entry name" value="Protein_kinase_ATP_BS"/>
</dbReference>
<evidence type="ECO:0000259" key="6">
    <source>
        <dbReference type="PROSITE" id="PS50011"/>
    </source>
</evidence>
<dbReference type="PROSITE" id="PS00108">
    <property type="entry name" value="PROTEIN_KINASE_ST"/>
    <property type="match status" value="2"/>
</dbReference>
<dbReference type="Proteomes" id="UP001249851">
    <property type="component" value="Unassembled WGS sequence"/>
</dbReference>
<sequence>MDAVIGDASKLTLEDNNGNRIQLIDEIKKEVRSVIDNLVPQCDTLTAKNEIIATLERVCHGLDSIKASFKEKESAVLRTVEIVNQRQLTGWERLGEGGFSSVFRAKLKGNDVAVKVLKNLNETRPLLTEGNLLRGMNTLECDVKHEKFTLTAGCPFLVMEYIPKNLYRFVKDHKTPESQGLPKSQVWTIGKGMASGLMYLHTLNPPISHRDLKPDNILLDLPSLRVKLADFGLSKPVERVASGLSLFHARWTAPEVWEELHLMADIYSYGQVMAYTLTGKMPWQGLDSLSVKGIHNLIQKDNRAEIPEHFSGQLKDVIENCRLEEPKKRPAAEMLVMHHYSGDVNPYQAEAQSAEFFSCGFLQQTSVFVAESLVDETGVRPQSFPNESLLCKVEVGNDEYNDVTKGWIYERAYREHYARFRQDALDKKIEDIPSVALKVLITSREEEEEQQKIQLRFGQTTYCHHRAIREIWRNLEEHTKRELVVCKSTVHPVFSTSFGLHVAVLTADKPQKFIFTRRAIREGMPAPGKFTCGAVERVTVKDYVKREGKEGVEVFVDLIQTARRGLQDHLSVELIGDDIKALCLTTVYLKFDTHEWGCCGFVDLSDPRVAPERRLTLEQLRSRFTTGPKSKFRLEKFIAVDFKLPMMVKFVRENCEDFASSTKLVVVKVMQSFFGVESAVLRTVEKVNQRQLTGWERLGEGGFSSVFRAKLKGNDVAVKVLKNLEQTRPLVLRTEGNLLRDLRHDNIIAFRGMNTLECDVKHEKFTLKAGCPFLVMEYIPKNLYRFVEDHKTHESQGLPKSQVWTIGKGMASGLMYLHTLNPPISHRDLKPDNILLDLPSLRVKLADFGLSKPVERVGSDLSLFHVRWTAPEVWGEYIEEEPWEDYTDVLNEEKFHLMADIYSYGQVMAYTLTGKMPWQRLDSLSVKGIYNLIQKDNRVEISEHFRGQLKDVIENCRLEEPESRPAAETLVMHYFSGDVNPYQAEAQSAEFFSCGFLQQTSVFVAESLVDESSEGFHKTGVRPQGFPNQSLLCQVDVGNEDYNDIPKGWIYERAYREHYARFRQEALDMKIEDNPSIALKVLITSRAEEEERQKIHLRFGQTTYCHHRAVREIWRKLEEQEKRELVVCKNTVHPVFSTSFGLHVAVLTADKPQKFIFTRRAIREGMPSPGKFTCGAVRRVTVKDYVKREGKEGVEVLVDLMQTAKRGLEEDLRVELIGDDIKALCLTTVYLKFDTHEWGCCGFVDLSDPRVAPERRLTSEQLRSRFTTGPKNKFRLEKFVAVDFELPRMVEFVRENCENFASSTKLVVVKVMQSFFGVGAVEREFGL</sequence>